<dbReference type="Gene3D" id="3.40.50.1980">
    <property type="entry name" value="Nitrogenase molybdenum iron protein domain"/>
    <property type="match status" value="2"/>
</dbReference>
<dbReference type="SUPFAM" id="SSF53807">
    <property type="entry name" value="Helical backbone' metal receptor"/>
    <property type="match status" value="1"/>
</dbReference>
<dbReference type="PANTHER" id="PTHR30535">
    <property type="entry name" value="VITAMIN B12-BINDING PROTEIN"/>
    <property type="match status" value="1"/>
</dbReference>
<dbReference type="CDD" id="cd01144">
    <property type="entry name" value="BtuF"/>
    <property type="match status" value="1"/>
</dbReference>
<dbReference type="PROSITE" id="PS50983">
    <property type="entry name" value="FE_B12_PBP"/>
    <property type="match status" value="1"/>
</dbReference>
<dbReference type="Proteomes" id="UP000621436">
    <property type="component" value="Unassembled WGS sequence"/>
</dbReference>
<sequence length="307" mass="33803">MKIFSRIMKISSILLLIALLIPPAVQSATVGITDDLGNEVELDEAPERIISLAPNITEMLFAVGLGDRVVGITTYCDYPEEAMEVDTIGSITEPNIEAIVSKEPDLIVADGINPMEVIERLQELDMNVAGFYPASVQDTFSAMNRLGLVTGNIEETTEVVNEMESRMNAILDLIGDRDERPQVFYEIWNEPLTTAGGDNFIDNMISLAGGENIGAEAGSGWPQFGLEDLIYLDPEVYISTPHSADHQVSKEEILNRDNYQVLTAVQEDRVHIIDQDLVSRPSPRLIDGLKALAGAIYPEIQEELEDI</sequence>
<evidence type="ECO:0000256" key="3">
    <source>
        <dbReference type="SAM" id="SignalP"/>
    </source>
</evidence>
<name>A0A931ASR1_9FIRM</name>
<comment type="similarity">
    <text evidence="1">Belongs to the bacterial solute-binding protein 8 family.</text>
</comment>
<dbReference type="AlphaFoldDB" id="A0A931ASR1"/>
<reference evidence="5" key="1">
    <citation type="submission" date="2020-11" db="EMBL/GenBank/DDBJ databases">
        <title>Halonatronomonas betainensis gen. nov., sp. nov. a novel haloalkaliphilic representative of the family Halanaerobiacae capable of betaine degradation.</title>
        <authorList>
            <person name="Boltyanskaya Y."/>
            <person name="Kevbrin V."/>
            <person name="Detkova E."/>
            <person name="Grouzdev D.S."/>
            <person name="Koziaeva V."/>
            <person name="Zhilina T."/>
        </authorList>
    </citation>
    <scope>NUCLEOTIDE SEQUENCE</scope>
    <source>
        <strain evidence="5">Z-7014</strain>
    </source>
</reference>
<dbReference type="GO" id="GO:0071281">
    <property type="term" value="P:cellular response to iron ion"/>
    <property type="evidence" value="ECO:0007669"/>
    <property type="project" value="TreeGrafter"/>
</dbReference>
<dbReference type="NCBIfam" id="NF038402">
    <property type="entry name" value="TroA_like"/>
    <property type="match status" value="1"/>
</dbReference>
<dbReference type="InterPro" id="IPR054828">
    <property type="entry name" value="Vit_B12_bind_prot"/>
</dbReference>
<evidence type="ECO:0000313" key="5">
    <source>
        <dbReference type="EMBL" id="MBF8437464.1"/>
    </source>
</evidence>
<dbReference type="EMBL" id="JADPIE010000005">
    <property type="protein sequence ID" value="MBF8437464.1"/>
    <property type="molecule type" value="Genomic_DNA"/>
</dbReference>
<evidence type="ECO:0000259" key="4">
    <source>
        <dbReference type="PROSITE" id="PS50983"/>
    </source>
</evidence>
<protein>
    <submittedName>
        <fullName evidence="5">Cobalamin-binding protein</fullName>
    </submittedName>
</protein>
<dbReference type="InterPro" id="IPR002491">
    <property type="entry name" value="ABC_transptr_periplasmic_BD"/>
</dbReference>
<keyword evidence="2 3" id="KW-0732">Signal</keyword>
<gene>
    <name evidence="5" type="ORF">I0Q91_10255</name>
</gene>
<dbReference type="InterPro" id="IPR050902">
    <property type="entry name" value="ABC_Transporter_SBP"/>
</dbReference>
<accession>A0A931ASR1</accession>
<dbReference type="Pfam" id="PF01497">
    <property type="entry name" value="Peripla_BP_2"/>
    <property type="match status" value="1"/>
</dbReference>
<keyword evidence="6" id="KW-1185">Reference proteome</keyword>
<evidence type="ECO:0000313" key="6">
    <source>
        <dbReference type="Proteomes" id="UP000621436"/>
    </source>
</evidence>
<proteinExistence type="inferred from homology"/>
<feature type="domain" description="Fe/B12 periplasmic-binding" evidence="4">
    <location>
        <begin position="48"/>
        <end position="300"/>
    </location>
</feature>
<feature type="chain" id="PRO_5037532032" evidence="3">
    <location>
        <begin position="28"/>
        <end position="307"/>
    </location>
</feature>
<comment type="caution">
    <text evidence="5">The sequence shown here is derived from an EMBL/GenBank/DDBJ whole genome shotgun (WGS) entry which is preliminary data.</text>
</comment>
<dbReference type="PANTHER" id="PTHR30535:SF34">
    <property type="entry name" value="MOLYBDATE-BINDING PROTEIN MOLA"/>
    <property type="match status" value="1"/>
</dbReference>
<evidence type="ECO:0000256" key="2">
    <source>
        <dbReference type="ARBA" id="ARBA00022729"/>
    </source>
</evidence>
<evidence type="ECO:0000256" key="1">
    <source>
        <dbReference type="ARBA" id="ARBA00008814"/>
    </source>
</evidence>
<feature type="signal peptide" evidence="3">
    <location>
        <begin position="1"/>
        <end position="27"/>
    </location>
</feature>
<dbReference type="RefSeq" id="WP_270454444.1">
    <property type="nucleotide sequence ID" value="NZ_JADPIE010000005.1"/>
</dbReference>
<organism evidence="5 6">
    <name type="scientific">Halonatronomonas betaini</name>
    <dbReference type="NCBI Taxonomy" id="2778430"/>
    <lineage>
        <taxon>Bacteria</taxon>
        <taxon>Bacillati</taxon>
        <taxon>Bacillota</taxon>
        <taxon>Clostridia</taxon>
        <taxon>Halanaerobiales</taxon>
        <taxon>Halarsenatibacteraceae</taxon>
        <taxon>Halonatronomonas</taxon>
    </lineage>
</organism>